<dbReference type="Pfam" id="PF00111">
    <property type="entry name" value="Fer2"/>
    <property type="match status" value="1"/>
</dbReference>
<reference evidence="7 8" key="1">
    <citation type="submission" date="2009-06" db="EMBL/GenBank/DDBJ databases">
        <authorList>
            <person name="Shrivastava S."/>
            <person name="Brinkac L.B."/>
            <person name="Brown J.L."/>
            <person name="Bruce D.B."/>
            <person name="Detter C."/>
            <person name="Green L.D."/>
            <person name="Munk C.A."/>
            <person name="Rogers Y.C."/>
            <person name="Tapia R."/>
            <person name="Saunders E.S."/>
            <person name="Sims D.R."/>
            <person name="Smith L.A."/>
            <person name="Smith T.J."/>
            <person name="Sutton G."/>
            <person name="Brettin T."/>
        </authorList>
    </citation>
    <scope>NUCLEOTIDE SEQUENCE [LARGE SCALE GENOMIC DNA]</scope>
    <source>
        <strain evidence="8">D str. 1873</strain>
        <plasmid evidence="7 8">pCLG1</plasmid>
    </source>
</reference>
<dbReference type="EMBL" id="CP001659">
    <property type="protein sequence ID" value="ACT33693.1"/>
    <property type="molecule type" value="Genomic_DNA"/>
</dbReference>
<evidence type="ECO:0000313" key="7">
    <source>
        <dbReference type="EMBL" id="ACT33693.1"/>
    </source>
</evidence>
<dbReference type="InterPro" id="IPR006058">
    <property type="entry name" value="2Fe2S_fd_BS"/>
</dbReference>
<organism evidence="7 8">
    <name type="scientific">Clostridium botulinum D str. 1873</name>
    <dbReference type="NCBI Taxonomy" id="592027"/>
    <lineage>
        <taxon>Bacteria</taxon>
        <taxon>Bacillati</taxon>
        <taxon>Bacillota</taxon>
        <taxon>Clostridia</taxon>
        <taxon>Eubacteriales</taxon>
        <taxon>Clostridiaceae</taxon>
        <taxon>Clostridium</taxon>
    </lineage>
</organism>
<keyword evidence="2" id="KW-0479">Metal-binding</keyword>
<gene>
    <name evidence="7" type="ORF">CLG_0020</name>
</gene>
<dbReference type="PROSITE" id="PS51085">
    <property type="entry name" value="2FE2S_FER_2"/>
    <property type="match status" value="1"/>
</dbReference>
<accession>A0A9N7AT72</accession>
<dbReference type="SUPFAM" id="SSF54292">
    <property type="entry name" value="2Fe-2S ferredoxin-like"/>
    <property type="match status" value="1"/>
</dbReference>
<dbReference type="Gene3D" id="1.10.150.120">
    <property type="entry name" value="[2Fe-2S]-binding domain"/>
    <property type="match status" value="1"/>
</dbReference>
<evidence type="ECO:0000259" key="6">
    <source>
        <dbReference type="PROSITE" id="PS51085"/>
    </source>
</evidence>
<dbReference type="CDD" id="cd00207">
    <property type="entry name" value="fer2"/>
    <property type="match status" value="1"/>
</dbReference>
<dbReference type="PROSITE" id="PS00197">
    <property type="entry name" value="2FE2S_FER_1"/>
    <property type="match status" value="1"/>
</dbReference>
<dbReference type="InterPro" id="IPR036010">
    <property type="entry name" value="2Fe-2S_ferredoxin-like_sf"/>
</dbReference>
<sequence>MKIEVKINGLNRVLHVEPGEMLADVLIKYKYTVRKGCDTGSCGLCTILLDDKPISSCSYLAVRAEGHTITTIDGVQDKAKEIGEFLAAEGAEQCGYCSPGFVMNVIGMEKELKNPTEEEIQHYLVGNLCRCSGYVGQLRALKKYLGVSK</sequence>
<keyword evidence="1" id="KW-0001">2Fe-2S</keyword>
<dbReference type="Gene3D" id="3.10.20.30">
    <property type="match status" value="1"/>
</dbReference>
<evidence type="ECO:0000256" key="3">
    <source>
        <dbReference type="ARBA" id="ARBA00023002"/>
    </source>
</evidence>
<dbReference type="Pfam" id="PF01799">
    <property type="entry name" value="Fer2_2"/>
    <property type="match status" value="1"/>
</dbReference>
<name>A0A9N7AT72_CLOBO</name>
<dbReference type="InterPro" id="IPR051452">
    <property type="entry name" value="Diverse_Oxidoreductases"/>
</dbReference>
<protein>
    <submittedName>
        <fullName evidence="7">Xanthine dehydrogenase, E subunit</fullName>
    </submittedName>
</protein>
<evidence type="ECO:0000256" key="1">
    <source>
        <dbReference type="ARBA" id="ARBA00022714"/>
    </source>
</evidence>
<geneLocation type="plasmid" evidence="7 8">
    <name>pCLG1</name>
</geneLocation>
<evidence type="ECO:0000256" key="4">
    <source>
        <dbReference type="ARBA" id="ARBA00023004"/>
    </source>
</evidence>
<dbReference type="GO" id="GO:0046872">
    <property type="term" value="F:metal ion binding"/>
    <property type="evidence" value="ECO:0007669"/>
    <property type="project" value="UniProtKB-KW"/>
</dbReference>
<keyword evidence="3" id="KW-0560">Oxidoreductase</keyword>
<dbReference type="InterPro" id="IPR002888">
    <property type="entry name" value="2Fe-2S-bd"/>
</dbReference>
<dbReference type="GO" id="GO:0016491">
    <property type="term" value="F:oxidoreductase activity"/>
    <property type="evidence" value="ECO:0007669"/>
    <property type="project" value="UniProtKB-KW"/>
</dbReference>
<evidence type="ECO:0000313" key="8">
    <source>
        <dbReference type="Proteomes" id="UP000006160"/>
    </source>
</evidence>
<dbReference type="PANTHER" id="PTHR44379">
    <property type="entry name" value="OXIDOREDUCTASE WITH IRON-SULFUR SUBUNIT"/>
    <property type="match status" value="1"/>
</dbReference>
<keyword evidence="4" id="KW-0408">Iron</keyword>
<dbReference type="SUPFAM" id="SSF47741">
    <property type="entry name" value="CO dehydrogenase ISP C-domain like"/>
    <property type="match status" value="1"/>
</dbReference>
<dbReference type="InterPro" id="IPR036884">
    <property type="entry name" value="2Fe-2S-bd_dom_sf"/>
</dbReference>
<dbReference type="GeneID" id="66320181"/>
<dbReference type="AlphaFoldDB" id="A0A9N7AT72"/>
<keyword evidence="5" id="KW-0411">Iron-sulfur</keyword>
<dbReference type="InterPro" id="IPR012675">
    <property type="entry name" value="Beta-grasp_dom_sf"/>
</dbReference>
<dbReference type="Proteomes" id="UP000006160">
    <property type="component" value="Plasmid pCLG1"/>
</dbReference>
<proteinExistence type="predicted"/>
<evidence type="ECO:0000256" key="2">
    <source>
        <dbReference type="ARBA" id="ARBA00022723"/>
    </source>
</evidence>
<dbReference type="RefSeq" id="WP_003377853.1">
    <property type="nucleotide sequence ID" value="NC_012946.1"/>
</dbReference>
<keyword evidence="7" id="KW-0614">Plasmid</keyword>
<dbReference type="PANTHER" id="PTHR44379:SF8">
    <property type="entry name" value="XANTHINE DEHYDROGENASE IRON-SULFUR-BINDING SUBUNIT XDHC-RELATED"/>
    <property type="match status" value="1"/>
</dbReference>
<dbReference type="InterPro" id="IPR001041">
    <property type="entry name" value="2Fe-2S_ferredoxin-type"/>
</dbReference>
<evidence type="ECO:0000256" key="5">
    <source>
        <dbReference type="ARBA" id="ARBA00023014"/>
    </source>
</evidence>
<dbReference type="GO" id="GO:0051537">
    <property type="term" value="F:2 iron, 2 sulfur cluster binding"/>
    <property type="evidence" value="ECO:0007669"/>
    <property type="project" value="UniProtKB-KW"/>
</dbReference>
<feature type="domain" description="2Fe-2S ferredoxin-type" evidence="6">
    <location>
        <begin position="1"/>
        <end position="75"/>
    </location>
</feature>